<dbReference type="PRINTS" id="PR00502">
    <property type="entry name" value="NUDIXFAMILY"/>
</dbReference>
<dbReference type="AlphaFoldDB" id="A0A1F8AYD1"/>
<keyword evidence="1 2" id="KW-0378">Hydrolase</keyword>
<comment type="similarity">
    <text evidence="2">Belongs to the Nudix hydrolase family.</text>
</comment>
<dbReference type="InterPro" id="IPR000086">
    <property type="entry name" value="NUDIX_hydrolase_dom"/>
</dbReference>
<evidence type="ECO:0000256" key="1">
    <source>
        <dbReference type="ARBA" id="ARBA00022801"/>
    </source>
</evidence>
<comment type="caution">
    <text evidence="4">The sequence shown here is derived from an EMBL/GenBank/DDBJ whole genome shotgun (WGS) entry which is preliminary data.</text>
</comment>
<dbReference type="InterPro" id="IPR020476">
    <property type="entry name" value="Nudix_hydrolase"/>
</dbReference>
<proteinExistence type="inferred from homology"/>
<dbReference type="Pfam" id="PF00293">
    <property type="entry name" value="NUDIX"/>
    <property type="match status" value="1"/>
</dbReference>
<evidence type="ECO:0000259" key="3">
    <source>
        <dbReference type="PROSITE" id="PS51462"/>
    </source>
</evidence>
<name>A0A1F8AYD1_9BACT</name>
<evidence type="ECO:0000256" key="2">
    <source>
        <dbReference type="RuleBase" id="RU003476"/>
    </source>
</evidence>
<dbReference type="PANTHER" id="PTHR43736:SF1">
    <property type="entry name" value="DIHYDRONEOPTERIN TRIPHOSPHATE DIPHOSPHATASE"/>
    <property type="match status" value="1"/>
</dbReference>
<dbReference type="PROSITE" id="PS51462">
    <property type="entry name" value="NUDIX"/>
    <property type="match status" value="1"/>
</dbReference>
<dbReference type="STRING" id="1802513.A3E46_00820"/>
<accession>A0A1F8AYD1</accession>
<sequence>MLQVEAREIRTPGETQGVIFLVYKNGKFLVEQVTRKESGFYGHVRIPGGTIERGETAEEAMKREAKEELGIDAKSFIFLDTFEDVILSNNYYVFHAFLILDYEGEVTNQEPEKSNIHWLPIHEAWDSLKLASSRYILCLSEKVIT</sequence>
<dbReference type="InterPro" id="IPR020084">
    <property type="entry name" value="NUDIX_hydrolase_CS"/>
</dbReference>
<dbReference type="GO" id="GO:0016787">
    <property type="term" value="F:hydrolase activity"/>
    <property type="evidence" value="ECO:0007669"/>
    <property type="project" value="UniProtKB-KW"/>
</dbReference>
<dbReference type="InterPro" id="IPR015797">
    <property type="entry name" value="NUDIX_hydrolase-like_dom_sf"/>
</dbReference>
<dbReference type="EMBL" id="MGGZ01000037">
    <property type="protein sequence ID" value="OGM56228.1"/>
    <property type="molecule type" value="Genomic_DNA"/>
</dbReference>
<dbReference type="Proteomes" id="UP000178313">
    <property type="component" value="Unassembled WGS sequence"/>
</dbReference>
<reference evidence="4 5" key="1">
    <citation type="journal article" date="2016" name="Nat. Commun.">
        <title>Thousands of microbial genomes shed light on interconnected biogeochemical processes in an aquifer system.</title>
        <authorList>
            <person name="Anantharaman K."/>
            <person name="Brown C.T."/>
            <person name="Hug L.A."/>
            <person name="Sharon I."/>
            <person name="Castelle C.J."/>
            <person name="Probst A.J."/>
            <person name="Thomas B.C."/>
            <person name="Singh A."/>
            <person name="Wilkins M.J."/>
            <person name="Karaoz U."/>
            <person name="Brodie E.L."/>
            <person name="Williams K.H."/>
            <person name="Hubbard S.S."/>
            <person name="Banfield J.F."/>
        </authorList>
    </citation>
    <scope>NUCLEOTIDE SEQUENCE [LARGE SCALE GENOMIC DNA]</scope>
</reference>
<evidence type="ECO:0000313" key="4">
    <source>
        <dbReference type="EMBL" id="OGM56228.1"/>
    </source>
</evidence>
<evidence type="ECO:0000313" key="5">
    <source>
        <dbReference type="Proteomes" id="UP000178313"/>
    </source>
</evidence>
<dbReference type="PROSITE" id="PS00893">
    <property type="entry name" value="NUDIX_BOX"/>
    <property type="match status" value="1"/>
</dbReference>
<dbReference type="SUPFAM" id="SSF55811">
    <property type="entry name" value="Nudix"/>
    <property type="match status" value="1"/>
</dbReference>
<dbReference type="PANTHER" id="PTHR43736">
    <property type="entry name" value="ADP-RIBOSE PYROPHOSPHATASE"/>
    <property type="match status" value="1"/>
</dbReference>
<protein>
    <recommendedName>
        <fullName evidence="3">Nudix hydrolase domain-containing protein</fullName>
    </recommendedName>
</protein>
<dbReference type="Gene3D" id="3.90.79.10">
    <property type="entry name" value="Nucleoside Triphosphate Pyrophosphohydrolase"/>
    <property type="match status" value="1"/>
</dbReference>
<feature type="domain" description="Nudix hydrolase" evidence="3">
    <location>
        <begin position="11"/>
        <end position="143"/>
    </location>
</feature>
<gene>
    <name evidence="4" type="ORF">A3E46_00820</name>
</gene>
<organism evidence="4 5">
    <name type="scientific">Candidatus Woesebacteria bacterium RIFCSPHIGHO2_12_FULL_46_16</name>
    <dbReference type="NCBI Taxonomy" id="1802513"/>
    <lineage>
        <taxon>Bacteria</taxon>
        <taxon>Candidatus Woeseibacteriota</taxon>
    </lineage>
</organism>